<gene>
    <name evidence="4" type="ORF">LZ016_12585</name>
</gene>
<evidence type="ECO:0000313" key="4">
    <source>
        <dbReference type="EMBL" id="MCH8616930.1"/>
    </source>
</evidence>
<dbReference type="RefSeq" id="WP_241447809.1">
    <property type="nucleotide sequence ID" value="NZ_JAKZHW010000002.1"/>
</dbReference>
<keyword evidence="5" id="KW-1185">Reference proteome</keyword>
<dbReference type="SUPFAM" id="SSF51735">
    <property type="entry name" value="NAD(P)-binding Rossmann-fold domains"/>
    <property type="match status" value="1"/>
</dbReference>
<evidence type="ECO:0000313" key="5">
    <source>
        <dbReference type="Proteomes" id="UP001203058"/>
    </source>
</evidence>
<evidence type="ECO:0000256" key="1">
    <source>
        <dbReference type="ARBA" id="ARBA00006484"/>
    </source>
</evidence>
<dbReference type="Proteomes" id="UP001203058">
    <property type="component" value="Unassembled WGS sequence"/>
</dbReference>
<dbReference type="InterPro" id="IPR036291">
    <property type="entry name" value="NAD(P)-bd_dom_sf"/>
</dbReference>
<dbReference type="Pfam" id="PF00106">
    <property type="entry name" value="adh_short"/>
    <property type="match status" value="1"/>
</dbReference>
<dbReference type="EMBL" id="JAKZHW010000002">
    <property type="protein sequence ID" value="MCH8616930.1"/>
    <property type="molecule type" value="Genomic_DNA"/>
</dbReference>
<organism evidence="4 5">
    <name type="scientific">Sphingomonas telluris</name>
    <dbReference type="NCBI Taxonomy" id="2907998"/>
    <lineage>
        <taxon>Bacteria</taxon>
        <taxon>Pseudomonadati</taxon>
        <taxon>Pseudomonadota</taxon>
        <taxon>Alphaproteobacteria</taxon>
        <taxon>Sphingomonadales</taxon>
        <taxon>Sphingomonadaceae</taxon>
        <taxon>Sphingomonas</taxon>
    </lineage>
</organism>
<comment type="caution">
    <text evidence="4">The sequence shown here is derived from an EMBL/GenBank/DDBJ whole genome shotgun (WGS) entry which is preliminary data.</text>
</comment>
<evidence type="ECO:0000256" key="2">
    <source>
        <dbReference type="ARBA" id="ARBA00023002"/>
    </source>
</evidence>
<reference evidence="4 5" key="1">
    <citation type="submission" date="2022-03" db="EMBL/GenBank/DDBJ databases">
        <authorList>
            <person name="Jo J.-H."/>
            <person name="Im W.-T."/>
        </authorList>
    </citation>
    <scope>NUCLEOTIDE SEQUENCE [LARGE SCALE GENOMIC DNA]</scope>
    <source>
        <strain evidence="4 5">SM33</strain>
    </source>
</reference>
<proteinExistence type="inferred from homology"/>
<sequence length="251" mass="26614">MKPVALITGASAGLGAEFARQLSRKGHRLVLAARRKDRLDALAAELGNARTVEIDLGKSGAAAALVRDVQAAGEQVDLLINNAGFGLRGRFVELDAAREREMIDLNCGALTDLCRAVAPQMIERRSGGILNVASTAAFQPGPKMAVYFATKAFVLSFTEALHEELKPHGVKVSALCPGPTRTEFGEVAGIGTLGQFERLSMDAEPVVRAGIEGLERNRAVVIPGAINKAGAWSTRFAPRSIVRKIAGSLKF</sequence>
<keyword evidence="2" id="KW-0560">Oxidoreductase</keyword>
<comment type="similarity">
    <text evidence="1 3">Belongs to the short-chain dehydrogenases/reductases (SDR) family.</text>
</comment>
<accession>A0ABS9VPP3</accession>
<dbReference type="InterPro" id="IPR002347">
    <property type="entry name" value="SDR_fam"/>
</dbReference>
<evidence type="ECO:0000256" key="3">
    <source>
        <dbReference type="RuleBase" id="RU000363"/>
    </source>
</evidence>
<dbReference type="PRINTS" id="PR00080">
    <property type="entry name" value="SDRFAMILY"/>
</dbReference>
<dbReference type="Gene3D" id="3.40.50.720">
    <property type="entry name" value="NAD(P)-binding Rossmann-like Domain"/>
    <property type="match status" value="1"/>
</dbReference>
<dbReference type="PIRSF" id="PIRSF000126">
    <property type="entry name" value="11-beta-HSD1"/>
    <property type="match status" value="1"/>
</dbReference>
<protein>
    <submittedName>
        <fullName evidence="4">SDR family oxidoreductase</fullName>
    </submittedName>
</protein>
<name>A0ABS9VPP3_9SPHN</name>
<dbReference type="CDD" id="cd05233">
    <property type="entry name" value="SDR_c"/>
    <property type="match status" value="1"/>
</dbReference>
<dbReference type="PRINTS" id="PR00081">
    <property type="entry name" value="GDHRDH"/>
</dbReference>
<dbReference type="PANTHER" id="PTHR44196">
    <property type="entry name" value="DEHYDROGENASE/REDUCTASE SDR FAMILY MEMBER 7B"/>
    <property type="match status" value="1"/>
</dbReference>
<dbReference type="PANTHER" id="PTHR44196:SF2">
    <property type="entry name" value="SHORT-CHAIN DEHYDROGENASE-RELATED"/>
    <property type="match status" value="1"/>
</dbReference>